<evidence type="ECO:0000313" key="3">
    <source>
        <dbReference type="Proteomes" id="UP000318288"/>
    </source>
</evidence>
<dbReference type="AlphaFoldDB" id="A0A5C6FDK0"/>
<accession>A0A5C6FDK0</accession>
<name>A0A5C6FDK0_9BACT</name>
<keyword evidence="1" id="KW-0472">Membrane</keyword>
<dbReference type="Proteomes" id="UP000318288">
    <property type="component" value="Unassembled WGS sequence"/>
</dbReference>
<keyword evidence="1" id="KW-1133">Transmembrane helix</keyword>
<gene>
    <name evidence="2" type="ORF">Poly51_22830</name>
</gene>
<feature type="transmembrane region" description="Helical" evidence="1">
    <location>
        <begin position="20"/>
        <end position="39"/>
    </location>
</feature>
<keyword evidence="3" id="KW-1185">Reference proteome</keyword>
<comment type="caution">
    <text evidence="2">The sequence shown here is derived from an EMBL/GenBank/DDBJ whole genome shotgun (WGS) entry which is preliminary data.</text>
</comment>
<dbReference type="EMBL" id="SJPW01000002">
    <property type="protein sequence ID" value="TWU59495.1"/>
    <property type="molecule type" value="Genomic_DNA"/>
</dbReference>
<feature type="transmembrane region" description="Helical" evidence="1">
    <location>
        <begin position="51"/>
        <end position="72"/>
    </location>
</feature>
<evidence type="ECO:0000313" key="2">
    <source>
        <dbReference type="EMBL" id="TWU59495.1"/>
    </source>
</evidence>
<evidence type="ECO:0000256" key="1">
    <source>
        <dbReference type="SAM" id="Phobius"/>
    </source>
</evidence>
<keyword evidence="1" id="KW-0812">Transmembrane</keyword>
<organism evidence="2 3">
    <name type="scientific">Rubripirellula tenax</name>
    <dbReference type="NCBI Taxonomy" id="2528015"/>
    <lineage>
        <taxon>Bacteria</taxon>
        <taxon>Pseudomonadati</taxon>
        <taxon>Planctomycetota</taxon>
        <taxon>Planctomycetia</taxon>
        <taxon>Pirellulales</taxon>
        <taxon>Pirellulaceae</taxon>
        <taxon>Rubripirellula</taxon>
    </lineage>
</organism>
<proteinExistence type="predicted"/>
<protein>
    <submittedName>
        <fullName evidence="2">Uncharacterized protein</fullName>
    </submittedName>
</protein>
<reference evidence="2 3" key="1">
    <citation type="submission" date="2019-02" db="EMBL/GenBank/DDBJ databases">
        <title>Deep-cultivation of Planctomycetes and their phenomic and genomic characterization uncovers novel biology.</title>
        <authorList>
            <person name="Wiegand S."/>
            <person name="Jogler M."/>
            <person name="Boedeker C."/>
            <person name="Pinto D."/>
            <person name="Vollmers J."/>
            <person name="Rivas-Marin E."/>
            <person name="Kohn T."/>
            <person name="Peeters S.H."/>
            <person name="Heuer A."/>
            <person name="Rast P."/>
            <person name="Oberbeckmann S."/>
            <person name="Bunk B."/>
            <person name="Jeske O."/>
            <person name="Meyerdierks A."/>
            <person name="Storesund J.E."/>
            <person name="Kallscheuer N."/>
            <person name="Luecker S."/>
            <person name="Lage O.M."/>
            <person name="Pohl T."/>
            <person name="Merkel B.J."/>
            <person name="Hornburger P."/>
            <person name="Mueller R.-W."/>
            <person name="Bruemmer F."/>
            <person name="Labrenz M."/>
            <person name="Spormann A.M."/>
            <person name="Op Den Camp H."/>
            <person name="Overmann J."/>
            <person name="Amann R."/>
            <person name="Jetten M.S.M."/>
            <person name="Mascher T."/>
            <person name="Medema M.H."/>
            <person name="Devos D.P."/>
            <person name="Kaster A.-K."/>
            <person name="Ovreas L."/>
            <person name="Rohde M."/>
            <person name="Galperin M.Y."/>
            <person name="Jogler C."/>
        </authorList>
    </citation>
    <scope>NUCLEOTIDE SEQUENCE [LARGE SCALE GENOMIC DNA]</scope>
    <source>
        <strain evidence="2 3">Poly51</strain>
    </source>
</reference>
<sequence>MSATTLFSRWVESFVDAPWIVTALLKMTIVLMIAWTLHFALRQANPRWRVILWRSAIIGVLAVATLDAVRIASLSWEIASPVIRDANSLSEAAGCGLFRAQFDG</sequence>
<dbReference type="RefSeq" id="WP_146457144.1">
    <property type="nucleotide sequence ID" value="NZ_SJPW01000002.1"/>
</dbReference>